<organism evidence="6 7">
    <name type="scientific">Treponema porcinum</name>
    <dbReference type="NCBI Taxonomy" id="261392"/>
    <lineage>
        <taxon>Bacteria</taxon>
        <taxon>Pseudomonadati</taxon>
        <taxon>Spirochaetota</taxon>
        <taxon>Spirochaetia</taxon>
        <taxon>Spirochaetales</taxon>
        <taxon>Treponemataceae</taxon>
        <taxon>Treponema</taxon>
    </lineage>
</organism>
<comment type="similarity">
    <text evidence="1">Belongs to the peptidase S1C family.</text>
</comment>
<dbReference type="InterPro" id="IPR001478">
    <property type="entry name" value="PDZ"/>
</dbReference>
<dbReference type="RefSeq" id="WP_078932660.1">
    <property type="nucleotide sequence ID" value="NZ_FUWG01000004.1"/>
</dbReference>
<dbReference type="SUPFAM" id="SSF50156">
    <property type="entry name" value="PDZ domain-like"/>
    <property type="match status" value="1"/>
</dbReference>
<dbReference type="Pfam" id="PF13180">
    <property type="entry name" value="PDZ_2"/>
    <property type="match status" value="1"/>
</dbReference>
<dbReference type="FunFam" id="2.40.10.10:FF:000001">
    <property type="entry name" value="Periplasmic serine protease DegS"/>
    <property type="match status" value="1"/>
</dbReference>
<dbReference type="Gene3D" id="2.40.10.120">
    <property type="match status" value="1"/>
</dbReference>
<gene>
    <name evidence="6" type="ORF">SAMN02745149_00739</name>
</gene>
<dbReference type="SUPFAM" id="SSF50494">
    <property type="entry name" value="Trypsin-like serine proteases"/>
    <property type="match status" value="1"/>
</dbReference>
<keyword evidence="2 6" id="KW-0645">Protease</keyword>
<dbReference type="Proteomes" id="UP000190423">
    <property type="component" value="Unassembled WGS sequence"/>
</dbReference>
<dbReference type="Gene3D" id="2.30.42.10">
    <property type="match status" value="1"/>
</dbReference>
<feature type="domain" description="PDZ" evidence="5">
    <location>
        <begin position="309"/>
        <end position="404"/>
    </location>
</feature>
<dbReference type="InterPro" id="IPR051201">
    <property type="entry name" value="Chloro_Bact_Ser_Proteases"/>
</dbReference>
<evidence type="ECO:0000313" key="6">
    <source>
        <dbReference type="EMBL" id="SJZ32596.1"/>
    </source>
</evidence>
<dbReference type="InterPro" id="IPR009003">
    <property type="entry name" value="Peptidase_S1_PA"/>
</dbReference>
<dbReference type="OrthoDB" id="9758917at2"/>
<protein>
    <submittedName>
        <fullName evidence="6">Serine protease, S1-C subfamily, contains C-terminal PDZ domain</fullName>
    </submittedName>
</protein>
<evidence type="ECO:0000313" key="7">
    <source>
        <dbReference type="Proteomes" id="UP000190423"/>
    </source>
</evidence>
<sequence length="419" mass="44387">MKLYSKNQVILCTIAGAILAVLLTSAVFRFFSRTKNNSADASGISAASTESPEETELAVFETASVKQTVRPVSNDITYTQDELQNISVYDACNGAVVNINTKVTAINWFLEPIVEDGGSGSGSIIDKRGYVLTNVHVIKGATKIYVSLSDGTQYEATVVGQDEDSDLAVIKFTPPEGTVLQTISFGDSTKLKVGQKVIAIGNPFGFDRTMTTGIVSALGRPIKNSSNRIIRNMIQTDSAINPGNSGGPLLDTSGKMIGINTMIYSSSGNSAGVGFAVPAETAVRVASDLLKYGRVRRGVIEVSLVQLNNTIANYANLDIAKGVLVSRATKGGNADAAGIIEGTQAARYGNTIIYLGGDIITKIDNISVTSIADYYSALESKRPGDVVYVTVHRNGKDRTVSIRLADPSYKDKPAATYGI</sequence>
<dbReference type="Pfam" id="PF13365">
    <property type="entry name" value="Trypsin_2"/>
    <property type="match status" value="1"/>
</dbReference>
<dbReference type="InterPro" id="IPR001940">
    <property type="entry name" value="Peptidase_S1C"/>
</dbReference>
<proteinExistence type="inferred from homology"/>
<dbReference type="InterPro" id="IPR036034">
    <property type="entry name" value="PDZ_sf"/>
</dbReference>
<keyword evidence="7" id="KW-1185">Reference proteome</keyword>
<dbReference type="EMBL" id="FUWG01000004">
    <property type="protein sequence ID" value="SJZ32596.1"/>
    <property type="molecule type" value="Genomic_DNA"/>
</dbReference>
<dbReference type="GeneID" id="78316052"/>
<keyword evidence="4" id="KW-0720">Serine protease</keyword>
<dbReference type="STRING" id="261392.SAMN02745149_00739"/>
<accession>A0A1T4JQY9</accession>
<name>A0A1T4JQY9_TREPO</name>
<evidence type="ECO:0000256" key="3">
    <source>
        <dbReference type="ARBA" id="ARBA00022801"/>
    </source>
</evidence>
<dbReference type="GO" id="GO:0004252">
    <property type="term" value="F:serine-type endopeptidase activity"/>
    <property type="evidence" value="ECO:0007669"/>
    <property type="project" value="InterPro"/>
</dbReference>
<evidence type="ECO:0000259" key="5">
    <source>
        <dbReference type="Pfam" id="PF13180"/>
    </source>
</evidence>
<keyword evidence="3" id="KW-0378">Hydrolase</keyword>
<dbReference type="GO" id="GO:0006508">
    <property type="term" value="P:proteolysis"/>
    <property type="evidence" value="ECO:0007669"/>
    <property type="project" value="UniProtKB-KW"/>
</dbReference>
<dbReference type="AlphaFoldDB" id="A0A1T4JQY9"/>
<evidence type="ECO:0000256" key="1">
    <source>
        <dbReference type="ARBA" id="ARBA00010541"/>
    </source>
</evidence>
<dbReference type="PANTHER" id="PTHR43343:SF3">
    <property type="entry name" value="PROTEASE DO-LIKE 8, CHLOROPLASTIC"/>
    <property type="match status" value="1"/>
</dbReference>
<dbReference type="PANTHER" id="PTHR43343">
    <property type="entry name" value="PEPTIDASE S12"/>
    <property type="match status" value="1"/>
</dbReference>
<evidence type="ECO:0000256" key="2">
    <source>
        <dbReference type="ARBA" id="ARBA00022670"/>
    </source>
</evidence>
<evidence type="ECO:0000256" key="4">
    <source>
        <dbReference type="ARBA" id="ARBA00022825"/>
    </source>
</evidence>
<dbReference type="PRINTS" id="PR00834">
    <property type="entry name" value="PROTEASES2C"/>
</dbReference>
<reference evidence="6 7" key="1">
    <citation type="submission" date="2017-02" db="EMBL/GenBank/DDBJ databases">
        <authorList>
            <person name="Peterson S.W."/>
        </authorList>
    </citation>
    <scope>NUCLEOTIDE SEQUENCE [LARGE SCALE GENOMIC DNA]</scope>
    <source>
        <strain evidence="6 7">ATCC BAA-908</strain>
    </source>
</reference>